<evidence type="ECO:0000313" key="2">
    <source>
        <dbReference type="Proteomes" id="UP000574067"/>
    </source>
</evidence>
<protein>
    <recommendedName>
        <fullName evidence="3">SinR family protein</fullName>
    </recommendedName>
</protein>
<dbReference type="RefSeq" id="WP_169160175.1">
    <property type="nucleotide sequence ID" value="NZ_JABBFW010000005.1"/>
</dbReference>
<accession>A0A848F5E9</accession>
<gene>
    <name evidence="1" type="ORF">HHL10_09825</name>
</gene>
<evidence type="ECO:0000313" key="1">
    <source>
        <dbReference type="EMBL" id="NML15277.1"/>
    </source>
</evidence>
<reference evidence="1 2" key="1">
    <citation type="submission" date="2020-04" db="EMBL/GenBank/DDBJ databases">
        <title>Azohydromonas sp. isolated from soil.</title>
        <authorList>
            <person name="Dahal R.H."/>
        </authorList>
    </citation>
    <scope>NUCLEOTIDE SEQUENCE [LARGE SCALE GENOMIC DNA]</scope>
    <source>
        <strain evidence="1 2">G-1-1-14</strain>
    </source>
</reference>
<dbReference type="EMBL" id="JABBFW010000005">
    <property type="protein sequence ID" value="NML15277.1"/>
    <property type="molecule type" value="Genomic_DNA"/>
</dbReference>
<sequence length="88" mass="10265">MPVYCVSYDLTKLGQNYASLHDELKSSNAWWHHLGTTWLVHTAEAADQLSARLRKTLHDDDSLLVIKVTRDYAGWLPKKAWEWIEQQL</sequence>
<organism evidence="1 2">
    <name type="scientific">Azohydromonas caseinilytica</name>
    <dbReference type="NCBI Taxonomy" id="2728836"/>
    <lineage>
        <taxon>Bacteria</taxon>
        <taxon>Pseudomonadati</taxon>
        <taxon>Pseudomonadota</taxon>
        <taxon>Betaproteobacteria</taxon>
        <taxon>Burkholderiales</taxon>
        <taxon>Sphaerotilaceae</taxon>
        <taxon>Azohydromonas</taxon>
    </lineage>
</organism>
<dbReference type="AlphaFoldDB" id="A0A848F5E9"/>
<evidence type="ECO:0008006" key="3">
    <source>
        <dbReference type="Google" id="ProtNLM"/>
    </source>
</evidence>
<comment type="caution">
    <text evidence="1">The sequence shown here is derived from an EMBL/GenBank/DDBJ whole genome shotgun (WGS) entry which is preliminary data.</text>
</comment>
<keyword evidence="2" id="KW-1185">Reference proteome</keyword>
<name>A0A848F5E9_9BURK</name>
<dbReference type="Proteomes" id="UP000574067">
    <property type="component" value="Unassembled WGS sequence"/>
</dbReference>
<proteinExistence type="predicted"/>